<organism evidence="2 3">
    <name type="scientific">Dendrobium catenatum</name>
    <dbReference type="NCBI Taxonomy" id="906689"/>
    <lineage>
        <taxon>Eukaryota</taxon>
        <taxon>Viridiplantae</taxon>
        <taxon>Streptophyta</taxon>
        <taxon>Embryophyta</taxon>
        <taxon>Tracheophyta</taxon>
        <taxon>Spermatophyta</taxon>
        <taxon>Magnoliopsida</taxon>
        <taxon>Liliopsida</taxon>
        <taxon>Asparagales</taxon>
        <taxon>Orchidaceae</taxon>
        <taxon>Epidendroideae</taxon>
        <taxon>Malaxideae</taxon>
        <taxon>Dendrobiinae</taxon>
        <taxon>Dendrobium</taxon>
    </lineage>
</organism>
<keyword evidence="3" id="KW-1185">Reference proteome</keyword>
<gene>
    <name evidence="2" type="ORF">MA16_Dca009823</name>
</gene>
<dbReference type="AlphaFoldDB" id="A0A2I0XIB6"/>
<evidence type="ECO:0000313" key="2">
    <source>
        <dbReference type="EMBL" id="PKU87651.1"/>
    </source>
</evidence>
<dbReference type="EMBL" id="KZ501864">
    <property type="protein sequence ID" value="PKU87651.1"/>
    <property type="molecule type" value="Genomic_DNA"/>
</dbReference>
<sequence length="141" mass="15629">MLVLNHVVLVPLSLPMFSAHRFGLWSKYLRKIDRGEALPQSFCSSTTLPYGSLQPPEDAHPSMMFLPVCSAAATPPSMMNARHRLALGESGRVDPNPKRVGFRSEKLTRFQKQVVGLNSVGSVPPRPKFDSPKQSCKLKRS</sequence>
<protein>
    <submittedName>
        <fullName evidence="2">Uncharacterized protein</fullName>
    </submittedName>
</protein>
<reference evidence="2 3" key="2">
    <citation type="journal article" date="2017" name="Nature">
        <title>The Apostasia genome and the evolution of orchids.</title>
        <authorList>
            <person name="Zhang G.Q."/>
            <person name="Liu K.W."/>
            <person name="Li Z."/>
            <person name="Lohaus R."/>
            <person name="Hsiao Y.Y."/>
            <person name="Niu S.C."/>
            <person name="Wang J.Y."/>
            <person name="Lin Y.C."/>
            <person name="Xu Q."/>
            <person name="Chen L.J."/>
            <person name="Yoshida K."/>
            <person name="Fujiwara S."/>
            <person name="Wang Z.W."/>
            <person name="Zhang Y.Q."/>
            <person name="Mitsuda N."/>
            <person name="Wang M."/>
            <person name="Liu G.H."/>
            <person name="Pecoraro L."/>
            <person name="Huang H.X."/>
            <person name="Xiao X.J."/>
            <person name="Lin M."/>
            <person name="Wu X.Y."/>
            <person name="Wu W.L."/>
            <person name="Chen Y.Y."/>
            <person name="Chang S.B."/>
            <person name="Sakamoto S."/>
            <person name="Ohme-Takagi M."/>
            <person name="Yagi M."/>
            <person name="Zeng S.J."/>
            <person name="Shen C.Y."/>
            <person name="Yeh C.M."/>
            <person name="Luo Y.B."/>
            <person name="Tsai W.C."/>
            <person name="Van de Peer Y."/>
            <person name="Liu Z.J."/>
        </authorList>
    </citation>
    <scope>NUCLEOTIDE SEQUENCE [LARGE SCALE GENOMIC DNA]</scope>
    <source>
        <tissue evidence="2">The whole plant</tissue>
    </source>
</reference>
<proteinExistence type="predicted"/>
<reference evidence="2 3" key="1">
    <citation type="journal article" date="2016" name="Sci. Rep.">
        <title>The Dendrobium catenatum Lindl. genome sequence provides insights into polysaccharide synthase, floral development and adaptive evolution.</title>
        <authorList>
            <person name="Zhang G.Q."/>
            <person name="Xu Q."/>
            <person name="Bian C."/>
            <person name="Tsai W.C."/>
            <person name="Yeh C.M."/>
            <person name="Liu K.W."/>
            <person name="Yoshida K."/>
            <person name="Zhang L.S."/>
            <person name="Chang S.B."/>
            <person name="Chen F."/>
            <person name="Shi Y."/>
            <person name="Su Y.Y."/>
            <person name="Zhang Y.Q."/>
            <person name="Chen L.J."/>
            <person name="Yin Y."/>
            <person name="Lin M."/>
            <person name="Huang H."/>
            <person name="Deng H."/>
            <person name="Wang Z.W."/>
            <person name="Zhu S.L."/>
            <person name="Zhao X."/>
            <person name="Deng C."/>
            <person name="Niu S.C."/>
            <person name="Huang J."/>
            <person name="Wang M."/>
            <person name="Liu G.H."/>
            <person name="Yang H.J."/>
            <person name="Xiao X.J."/>
            <person name="Hsiao Y.Y."/>
            <person name="Wu W.L."/>
            <person name="Chen Y.Y."/>
            <person name="Mitsuda N."/>
            <person name="Ohme-Takagi M."/>
            <person name="Luo Y.B."/>
            <person name="Van de Peer Y."/>
            <person name="Liu Z.J."/>
        </authorList>
    </citation>
    <scope>NUCLEOTIDE SEQUENCE [LARGE SCALE GENOMIC DNA]</scope>
    <source>
        <tissue evidence="2">The whole plant</tissue>
    </source>
</reference>
<accession>A0A2I0XIB6</accession>
<feature type="region of interest" description="Disordered" evidence="1">
    <location>
        <begin position="118"/>
        <end position="141"/>
    </location>
</feature>
<evidence type="ECO:0000256" key="1">
    <source>
        <dbReference type="SAM" id="MobiDB-lite"/>
    </source>
</evidence>
<name>A0A2I0XIB6_9ASPA</name>
<dbReference type="Proteomes" id="UP000233837">
    <property type="component" value="Unassembled WGS sequence"/>
</dbReference>
<evidence type="ECO:0000313" key="3">
    <source>
        <dbReference type="Proteomes" id="UP000233837"/>
    </source>
</evidence>